<evidence type="ECO:0000256" key="9">
    <source>
        <dbReference type="ARBA" id="ARBA00023157"/>
    </source>
</evidence>
<dbReference type="SUPFAM" id="SSF158442">
    <property type="entry name" value="DsbB-like"/>
    <property type="match status" value="1"/>
</dbReference>
<evidence type="ECO:0000256" key="1">
    <source>
        <dbReference type="ARBA" id="ARBA00004141"/>
    </source>
</evidence>
<dbReference type="InterPro" id="IPR012187">
    <property type="entry name" value="Disulphide_bond_form_BdbC"/>
</dbReference>
<evidence type="ECO:0000256" key="2">
    <source>
        <dbReference type="ARBA" id="ARBA00007602"/>
    </source>
</evidence>
<dbReference type="HAMAP" id="MF_00287">
    <property type="entry name" value="BdbC"/>
    <property type="match status" value="1"/>
</dbReference>
<feature type="transmembrane region" description="Helical" evidence="12">
    <location>
        <begin position="37"/>
        <end position="56"/>
    </location>
</feature>
<evidence type="ECO:0000256" key="3">
    <source>
        <dbReference type="ARBA" id="ARBA00022448"/>
    </source>
</evidence>
<keyword evidence="11" id="KW-0676">Redox-active center</keyword>
<evidence type="ECO:0000256" key="6">
    <source>
        <dbReference type="ARBA" id="ARBA00022989"/>
    </source>
</evidence>
<dbReference type="InterPro" id="IPR003752">
    <property type="entry name" value="DiS_bond_form_DsbB/BdbC"/>
</dbReference>
<evidence type="ECO:0000313" key="13">
    <source>
        <dbReference type="EMBL" id="UOB21647.1"/>
    </source>
</evidence>
<sequence length="138" mass="15848">MKNTKLFYISWVIALVATLGSLYFSQIRHFIPCEMCWYQRILMYPLVIVSGFAAFVNAYYMKYMIMTFSIIGFCFSVYHYMEQKVPGFSTIKPCVGGVPCNTQYINYFGFITIPFLAGTAFLLITIAMLLVKKENAAK</sequence>
<gene>
    <name evidence="13" type="ORF">MRZ06_00030</name>
</gene>
<feature type="transmembrane region" description="Helical" evidence="12">
    <location>
        <begin position="7"/>
        <end position="25"/>
    </location>
</feature>
<dbReference type="InterPro" id="IPR023380">
    <property type="entry name" value="DsbB-like_sf"/>
</dbReference>
<keyword evidence="3" id="KW-0813">Transport</keyword>
<comment type="similarity">
    <text evidence="2">Belongs to the DsbB family. BdbC subfamily.</text>
</comment>
<keyword evidence="9" id="KW-1015">Disulfide bond</keyword>
<dbReference type="EMBL" id="CP094348">
    <property type="protein sequence ID" value="UOB21647.1"/>
    <property type="molecule type" value="Genomic_DNA"/>
</dbReference>
<dbReference type="RefSeq" id="WP_243367394.1">
    <property type="nucleotide sequence ID" value="NZ_CP094348.1"/>
</dbReference>
<protein>
    <submittedName>
        <fullName evidence="13">Disulfide oxidoreductase</fullName>
    </submittedName>
</protein>
<evidence type="ECO:0000256" key="11">
    <source>
        <dbReference type="ARBA" id="ARBA00023284"/>
    </source>
</evidence>
<name>A0ABY3ZXI5_9STAP</name>
<dbReference type="PANTHER" id="PTHR43469">
    <property type="entry name" value="DISULFIDE FORMATION PROTEIN-RELATED"/>
    <property type="match status" value="1"/>
</dbReference>
<keyword evidence="4 12" id="KW-0812">Transmembrane</keyword>
<reference evidence="13" key="1">
    <citation type="submission" date="2022-03" db="EMBL/GenBank/DDBJ databases">
        <authorList>
            <person name="Vrbovska V."/>
            <person name="Kovarovic V."/>
            <person name="Botka T."/>
            <person name="Pantucek R."/>
        </authorList>
    </citation>
    <scope>NUCLEOTIDE SEQUENCE</scope>
    <source>
        <strain evidence="13">CCM 2609</strain>
    </source>
</reference>
<proteinExistence type="inferred from homology"/>
<feature type="transmembrane region" description="Helical" evidence="12">
    <location>
        <begin position="63"/>
        <end position="81"/>
    </location>
</feature>
<dbReference type="NCBIfam" id="NF002849">
    <property type="entry name" value="PRK03113.1"/>
    <property type="match status" value="1"/>
</dbReference>
<keyword evidence="10" id="KW-0143">Chaperone</keyword>
<evidence type="ECO:0000256" key="5">
    <source>
        <dbReference type="ARBA" id="ARBA00022982"/>
    </source>
</evidence>
<evidence type="ECO:0000256" key="4">
    <source>
        <dbReference type="ARBA" id="ARBA00022692"/>
    </source>
</evidence>
<evidence type="ECO:0000256" key="8">
    <source>
        <dbReference type="ARBA" id="ARBA00023136"/>
    </source>
</evidence>
<organism evidence="13 14">
    <name type="scientific">Macrococcus armenti</name>
    <dbReference type="NCBI Taxonomy" id="2875764"/>
    <lineage>
        <taxon>Bacteria</taxon>
        <taxon>Bacillati</taxon>
        <taxon>Bacillota</taxon>
        <taxon>Bacilli</taxon>
        <taxon>Bacillales</taxon>
        <taxon>Staphylococcaceae</taxon>
        <taxon>Macrococcus</taxon>
    </lineage>
</organism>
<keyword evidence="5" id="KW-0249">Electron transport</keyword>
<evidence type="ECO:0000256" key="10">
    <source>
        <dbReference type="ARBA" id="ARBA00023186"/>
    </source>
</evidence>
<evidence type="ECO:0000256" key="7">
    <source>
        <dbReference type="ARBA" id="ARBA00023002"/>
    </source>
</evidence>
<dbReference type="Proteomes" id="UP000830343">
    <property type="component" value="Chromosome"/>
</dbReference>
<keyword evidence="7" id="KW-0560">Oxidoreductase</keyword>
<dbReference type="PIRSF" id="PIRSF036659">
    <property type="entry name" value="BdbC"/>
    <property type="match status" value="1"/>
</dbReference>
<keyword evidence="6 12" id="KW-1133">Transmembrane helix</keyword>
<reference evidence="13" key="2">
    <citation type="submission" date="2022-04" db="EMBL/GenBank/DDBJ databases">
        <title>Antimicrobial genetic elements in methicillin-resistant Macrococcus armenti.</title>
        <authorList>
            <person name="Keller J.E."/>
            <person name="Schwendener S."/>
            <person name="Pantucek R."/>
            <person name="Perreten V."/>
        </authorList>
    </citation>
    <scope>NUCLEOTIDE SEQUENCE</scope>
    <source>
        <strain evidence="13">CCM 2609</strain>
    </source>
</reference>
<dbReference type="Gene3D" id="1.20.1550.10">
    <property type="entry name" value="DsbB-like"/>
    <property type="match status" value="1"/>
</dbReference>
<dbReference type="PANTHER" id="PTHR43469:SF1">
    <property type="entry name" value="SPBETA PROPHAGE-DERIVED DISULFIDE BOND FORMATION PROTEIN B"/>
    <property type="match status" value="1"/>
</dbReference>
<comment type="subcellular location">
    <subcellularLocation>
        <location evidence="1">Membrane</location>
        <topology evidence="1">Multi-pass membrane protein</topology>
    </subcellularLocation>
</comment>
<feature type="transmembrane region" description="Helical" evidence="12">
    <location>
        <begin position="107"/>
        <end position="131"/>
    </location>
</feature>
<keyword evidence="14" id="KW-1185">Reference proteome</keyword>
<dbReference type="Pfam" id="PF02600">
    <property type="entry name" value="DsbB"/>
    <property type="match status" value="1"/>
</dbReference>
<evidence type="ECO:0000256" key="12">
    <source>
        <dbReference type="SAM" id="Phobius"/>
    </source>
</evidence>
<keyword evidence="8 12" id="KW-0472">Membrane</keyword>
<evidence type="ECO:0000313" key="14">
    <source>
        <dbReference type="Proteomes" id="UP000830343"/>
    </source>
</evidence>
<accession>A0ABY3ZXI5</accession>